<dbReference type="InterPro" id="IPR043129">
    <property type="entry name" value="ATPase_NBD"/>
</dbReference>
<dbReference type="SUPFAM" id="SSF53067">
    <property type="entry name" value="Actin-like ATPase domain"/>
    <property type="match status" value="2"/>
</dbReference>
<feature type="domain" description="Carbohydrate kinase FGGY N-terminal" evidence="8">
    <location>
        <begin position="3"/>
        <end position="230"/>
    </location>
</feature>
<name>A0ABP7KY22_9MICO</name>
<keyword evidence="2 7" id="KW-0808">Transferase</keyword>
<comment type="caution">
    <text evidence="10">The sequence shown here is derived from an EMBL/GenBank/DDBJ whole genome shotgun (WGS) entry which is preliminary data.</text>
</comment>
<dbReference type="Gene3D" id="3.30.420.40">
    <property type="match status" value="2"/>
</dbReference>
<dbReference type="PIRSF" id="PIRSF000538">
    <property type="entry name" value="GlpK"/>
    <property type="match status" value="1"/>
</dbReference>
<dbReference type="PANTHER" id="PTHR10196">
    <property type="entry name" value="SUGAR KINASE"/>
    <property type="match status" value="1"/>
</dbReference>
<evidence type="ECO:0000256" key="2">
    <source>
        <dbReference type="ARBA" id="ARBA00022679"/>
    </source>
</evidence>
<dbReference type="GO" id="GO:0016301">
    <property type="term" value="F:kinase activity"/>
    <property type="evidence" value="ECO:0007669"/>
    <property type="project" value="UniProtKB-KW"/>
</dbReference>
<dbReference type="PROSITE" id="PS00445">
    <property type="entry name" value="FGGY_KINASES_2"/>
    <property type="match status" value="1"/>
</dbReference>
<sequence length="476" mass="50559">MTVLAIDQGTSGTKAIVHDGESILAVVEVPVRPHYRSGGLVEIDAHTLLDSVLESGRRAVAEAGNPPIDMVSLANQGESVLAWDQESGQPLSQTIIWQDKRAQPICDELFESSAAISATTGLVLDPYFSAPKMTWLRRNQTKDGVVTTTDSWLVHQLTGEFVTDATTASRSLVFGLDSGEWDADMLRLFRLDDEALPRIVRNDEVVGTTSAFGGSIPVGGLIVDQQAALLAQNCLSAGDLKCTFGTGAFLLGNVGQAPLRSAHGLSTSVAWSFADGQSYCLDGQSLTMGSAVRWMVAAGLLSAPDALDAECGESTNGAVFVPGLAGFAAPRWETDARGAFVGLSLETEKHHLIRAVVEGLAAQVTELVHCLERDAGTPIRRLNVDGGATRSRALMQAQADLLQIPIDCFPSAHATVLGTAAAARLSLDPGRALGEVVTSWTPSMSYEPRWQPDRADEVRSAWDQAVLATTSLGRKR</sequence>
<dbReference type="InterPro" id="IPR018485">
    <property type="entry name" value="FGGY_C"/>
</dbReference>
<keyword evidence="4 7" id="KW-0418">Kinase</keyword>
<evidence type="ECO:0000259" key="8">
    <source>
        <dbReference type="Pfam" id="PF00370"/>
    </source>
</evidence>
<evidence type="ECO:0000256" key="5">
    <source>
        <dbReference type="ARBA" id="ARBA00022840"/>
    </source>
</evidence>
<keyword evidence="5" id="KW-0067">ATP-binding</keyword>
<dbReference type="InterPro" id="IPR018484">
    <property type="entry name" value="FGGY_N"/>
</dbReference>
<organism evidence="10 11">
    <name type="scientific">Leifsonia kafniensis</name>
    <dbReference type="NCBI Taxonomy" id="475957"/>
    <lineage>
        <taxon>Bacteria</taxon>
        <taxon>Bacillati</taxon>
        <taxon>Actinomycetota</taxon>
        <taxon>Actinomycetes</taxon>
        <taxon>Micrococcales</taxon>
        <taxon>Microbacteriaceae</taxon>
        <taxon>Leifsonia</taxon>
    </lineage>
</organism>
<dbReference type="InterPro" id="IPR018483">
    <property type="entry name" value="Carb_kinase_FGGY_CS"/>
</dbReference>
<dbReference type="InterPro" id="IPR000577">
    <property type="entry name" value="Carb_kinase_FGGY"/>
</dbReference>
<dbReference type="Proteomes" id="UP001501803">
    <property type="component" value="Unassembled WGS sequence"/>
</dbReference>
<evidence type="ECO:0000259" key="9">
    <source>
        <dbReference type="Pfam" id="PF02782"/>
    </source>
</evidence>
<dbReference type="Pfam" id="PF02782">
    <property type="entry name" value="FGGY_C"/>
    <property type="match status" value="1"/>
</dbReference>
<keyword evidence="11" id="KW-1185">Reference proteome</keyword>
<protein>
    <recommendedName>
        <fullName evidence="6">ATP:glycerol 3-phosphotransferase</fullName>
    </recommendedName>
</protein>
<dbReference type="EMBL" id="BAABCN010000012">
    <property type="protein sequence ID" value="GAA3889891.1"/>
    <property type="molecule type" value="Genomic_DNA"/>
</dbReference>
<accession>A0ABP7KY22</accession>
<reference evidence="11" key="1">
    <citation type="journal article" date="2019" name="Int. J. Syst. Evol. Microbiol.">
        <title>The Global Catalogue of Microorganisms (GCM) 10K type strain sequencing project: providing services to taxonomists for standard genome sequencing and annotation.</title>
        <authorList>
            <consortium name="The Broad Institute Genomics Platform"/>
            <consortium name="The Broad Institute Genome Sequencing Center for Infectious Disease"/>
            <person name="Wu L."/>
            <person name="Ma J."/>
        </authorList>
    </citation>
    <scope>NUCLEOTIDE SEQUENCE [LARGE SCALE GENOMIC DNA]</scope>
    <source>
        <strain evidence="11">JCM 17021</strain>
    </source>
</reference>
<gene>
    <name evidence="10" type="ORF">GCM10022381_34830</name>
</gene>
<dbReference type="Pfam" id="PF00370">
    <property type="entry name" value="FGGY_N"/>
    <property type="match status" value="1"/>
</dbReference>
<comment type="similarity">
    <text evidence="1 7">Belongs to the FGGY kinase family.</text>
</comment>
<keyword evidence="3" id="KW-0547">Nucleotide-binding</keyword>
<evidence type="ECO:0000256" key="4">
    <source>
        <dbReference type="ARBA" id="ARBA00022777"/>
    </source>
</evidence>
<evidence type="ECO:0000256" key="7">
    <source>
        <dbReference type="RuleBase" id="RU003733"/>
    </source>
</evidence>
<evidence type="ECO:0000256" key="6">
    <source>
        <dbReference type="ARBA" id="ARBA00043149"/>
    </source>
</evidence>
<evidence type="ECO:0000256" key="1">
    <source>
        <dbReference type="ARBA" id="ARBA00009156"/>
    </source>
</evidence>
<proteinExistence type="inferred from homology"/>
<evidence type="ECO:0000313" key="11">
    <source>
        <dbReference type="Proteomes" id="UP001501803"/>
    </source>
</evidence>
<dbReference type="PANTHER" id="PTHR10196:SF69">
    <property type="entry name" value="GLYCEROL KINASE"/>
    <property type="match status" value="1"/>
</dbReference>
<dbReference type="PROSITE" id="PS00933">
    <property type="entry name" value="FGGY_KINASES_1"/>
    <property type="match status" value="1"/>
</dbReference>
<evidence type="ECO:0000256" key="3">
    <source>
        <dbReference type="ARBA" id="ARBA00022741"/>
    </source>
</evidence>
<dbReference type="RefSeq" id="WP_345069018.1">
    <property type="nucleotide sequence ID" value="NZ_BAABCN010000012.1"/>
</dbReference>
<feature type="domain" description="Carbohydrate kinase FGGY C-terminal" evidence="9">
    <location>
        <begin position="240"/>
        <end position="423"/>
    </location>
</feature>
<evidence type="ECO:0000313" key="10">
    <source>
        <dbReference type="EMBL" id="GAA3889891.1"/>
    </source>
</evidence>